<comment type="caution">
    <text evidence="1">The sequence shown here is derived from an EMBL/GenBank/DDBJ whole genome shotgun (WGS) entry which is preliminary data.</text>
</comment>
<dbReference type="EMBL" id="NHOQ01001985">
    <property type="protein sequence ID" value="PWA20128.1"/>
    <property type="molecule type" value="Genomic_DNA"/>
</dbReference>
<evidence type="ECO:0000313" key="2">
    <source>
        <dbReference type="Proteomes" id="UP000250572"/>
    </source>
</evidence>
<protein>
    <submittedName>
        <fullName evidence="1">Uncharacterized protein</fullName>
    </submittedName>
</protein>
<proteinExistence type="predicted"/>
<keyword evidence="2" id="KW-1185">Reference proteome</keyword>
<dbReference type="AlphaFoldDB" id="A0A315VLT1"/>
<organism evidence="1 2">
    <name type="scientific">Gambusia affinis</name>
    <name type="common">Western mosquitofish</name>
    <name type="synonym">Heterandria affinis</name>
    <dbReference type="NCBI Taxonomy" id="33528"/>
    <lineage>
        <taxon>Eukaryota</taxon>
        <taxon>Metazoa</taxon>
        <taxon>Chordata</taxon>
        <taxon>Craniata</taxon>
        <taxon>Vertebrata</taxon>
        <taxon>Euteleostomi</taxon>
        <taxon>Actinopterygii</taxon>
        <taxon>Neopterygii</taxon>
        <taxon>Teleostei</taxon>
        <taxon>Neoteleostei</taxon>
        <taxon>Acanthomorphata</taxon>
        <taxon>Ovalentaria</taxon>
        <taxon>Atherinomorphae</taxon>
        <taxon>Cyprinodontiformes</taxon>
        <taxon>Poeciliidae</taxon>
        <taxon>Poeciliinae</taxon>
        <taxon>Gambusia</taxon>
    </lineage>
</organism>
<accession>A0A315VLT1</accession>
<gene>
    <name evidence="1" type="ORF">CCH79_00017706</name>
</gene>
<dbReference type="Proteomes" id="UP000250572">
    <property type="component" value="Unassembled WGS sequence"/>
</dbReference>
<name>A0A315VLT1_GAMAF</name>
<evidence type="ECO:0000313" key="1">
    <source>
        <dbReference type="EMBL" id="PWA20128.1"/>
    </source>
</evidence>
<reference evidence="1 2" key="1">
    <citation type="journal article" date="2018" name="G3 (Bethesda)">
        <title>A High-Quality Reference Genome for the Invasive Mosquitofish Gambusia affinis Using a Chicago Library.</title>
        <authorList>
            <person name="Hoffberg S.L."/>
            <person name="Troendle N.J."/>
            <person name="Glenn T.C."/>
            <person name="Mahmud O."/>
            <person name="Louha S."/>
            <person name="Chalopin D."/>
            <person name="Bennetzen J.L."/>
            <person name="Mauricio R."/>
        </authorList>
    </citation>
    <scope>NUCLEOTIDE SEQUENCE [LARGE SCALE GENOMIC DNA]</scope>
    <source>
        <strain evidence="1">NE01/NJP1002.9</strain>
        <tissue evidence="1">Muscle</tissue>
    </source>
</reference>
<sequence length="268" mass="29951">MDLGPVPNLARLILCLHEGRSFEPRNLQAAAADSSSCSQPQRESPDFSSHLDSVLFISEVLREPGWVGTPGPPGPPGLEVQCPATFRCFSTSTHPSPIMRWIFMCLLRSSLRANFLPHCSQENGFSPVCVRMCVVRWSLRLKLRMQMRHWKGLWPVWMRRCRLSSSDREKRRSQLSAGHGYGRWWTGVLLGRFGYFRGLRMGLSGRFWWVGNAADIGPSTAAGGAASVKFLMVLSGVSGGGTLSGSSGYGRDFRSGKPDWRSRWQLCW</sequence>